<keyword evidence="2" id="KW-1185">Reference proteome</keyword>
<gene>
    <name evidence="1" type="ORF">LTR37_015900</name>
</gene>
<accession>A0ACC3MQB5</accession>
<protein>
    <submittedName>
        <fullName evidence="1">Uncharacterized protein</fullName>
    </submittedName>
</protein>
<name>A0ACC3MQB5_9PEZI</name>
<organism evidence="1 2">
    <name type="scientific">Vermiconidia calcicola</name>
    <dbReference type="NCBI Taxonomy" id="1690605"/>
    <lineage>
        <taxon>Eukaryota</taxon>
        <taxon>Fungi</taxon>
        <taxon>Dikarya</taxon>
        <taxon>Ascomycota</taxon>
        <taxon>Pezizomycotina</taxon>
        <taxon>Dothideomycetes</taxon>
        <taxon>Dothideomycetidae</taxon>
        <taxon>Mycosphaerellales</taxon>
        <taxon>Extremaceae</taxon>
        <taxon>Vermiconidia</taxon>
    </lineage>
</organism>
<dbReference type="EMBL" id="JAUTXU010000183">
    <property type="protein sequence ID" value="KAK3700572.1"/>
    <property type="molecule type" value="Genomic_DNA"/>
</dbReference>
<evidence type="ECO:0000313" key="2">
    <source>
        <dbReference type="Proteomes" id="UP001281147"/>
    </source>
</evidence>
<evidence type="ECO:0000313" key="1">
    <source>
        <dbReference type="EMBL" id="KAK3700572.1"/>
    </source>
</evidence>
<comment type="caution">
    <text evidence="1">The sequence shown here is derived from an EMBL/GenBank/DDBJ whole genome shotgun (WGS) entry which is preliminary data.</text>
</comment>
<dbReference type="Proteomes" id="UP001281147">
    <property type="component" value="Unassembled WGS sequence"/>
</dbReference>
<sequence length="526" mass="58789">MAAKDIYIQLIGGPDRVLALVPLGARPTNRVHGVRLRHVHDPIGIGLPPDRWESLLLARLYVLDSKHGDKGDKRIRRAVWQAIRLRQSIVDAVNRKVAEVLPDDIVNAGLILYHGSTHVCRIRVQCGTKATMLDLAKRYRSLRLLGMERLYSSANDAASKKKVEKRPAAPMVKVLPDHRKEAAKLLLEIDEQASRAADTKPTRRIRVKRTGNHGFGISVRNPRPVLEDGGASDEAKDLREGKLRRPLMDYGPPALKPRSVFHQLHLQYEQERSSRVTAAATAKPESTVIRRTARPGYWEQVASRKRKAAAEAGARELKRAKTEDAGETEEVAQPIPLIPAESSYVQVANTKSRAISYQFTSRAVTQLVVEESKIKAEAAGKTKGIEGPTQLFPTESWFIQQAEPESFAPSWQVVPRAVTKVIAEERRIKDDAMGKAETKQPKKFFPAEWLDLQRSKVIAQTRRVDQGTGTYVLRDGMLDTPLIALLDQGRRVPRETYKSMWEKGEEGPAVSLLSEEIARLGICWGV</sequence>
<proteinExistence type="predicted"/>
<reference evidence="1" key="1">
    <citation type="submission" date="2023-07" db="EMBL/GenBank/DDBJ databases">
        <title>Black Yeasts Isolated from many extreme environments.</title>
        <authorList>
            <person name="Coleine C."/>
            <person name="Stajich J.E."/>
            <person name="Selbmann L."/>
        </authorList>
    </citation>
    <scope>NUCLEOTIDE SEQUENCE</scope>
    <source>
        <strain evidence="1">CCFEE 5714</strain>
    </source>
</reference>